<dbReference type="Pfam" id="PF00534">
    <property type="entry name" value="Glycos_transf_1"/>
    <property type="match status" value="1"/>
</dbReference>
<name>A0A538T9C0_UNCEI</name>
<keyword evidence="3" id="KW-0808">Transferase</keyword>
<proteinExistence type="predicted"/>
<dbReference type="PANTHER" id="PTHR45947:SF13">
    <property type="entry name" value="TRANSFERASE"/>
    <property type="match status" value="1"/>
</dbReference>
<dbReference type="GO" id="GO:0016757">
    <property type="term" value="F:glycosyltransferase activity"/>
    <property type="evidence" value="ECO:0007669"/>
    <property type="project" value="InterPro"/>
</dbReference>
<dbReference type="AlphaFoldDB" id="A0A538T9C0"/>
<dbReference type="PANTHER" id="PTHR45947">
    <property type="entry name" value="SULFOQUINOVOSYL TRANSFERASE SQD2"/>
    <property type="match status" value="1"/>
</dbReference>
<dbReference type="InterPro" id="IPR050194">
    <property type="entry name" value="Glycosyltransferase_grp1"/>
</dbReference>
<dbReference type="Proteomes" id="UP000316852">
    <property type="component" value="Unassembled WGS sequence"/>
</dbReference>
<evidence type="ECO:0000259" key="1">
    <source>
        <dbReference type="Pfam" id="PF00534"/>
    </source>
</evidence>
<sequence>METIVDLEGSSAATKAFDNGGAGSHPSLPEREGSLAIAQVAPLYESVPPKLYGGTERIVSYLTEELVSAGHDVTLFASGDSRTKARLVPVRPRSLRLDEHRADPLAHHLLMLERVVQESRRFDIIHFHCDYLHFPLSRRLPVPSLTTLHGRLDLADLVPVYREYSDAPLVSVSDAQRTPLPWANWQATIHHGLPSSFGAAPSKPGTYLAFLGRISPEKRVDRAIEIARRTGMEIKIAAKVDAADRVYFDEVIRPLLTDRRVEFLGEIGENEKIPFLSEAYALLFPIDWPEPFGLVMIEAMACGTPVIAYRRGSVPEVIDDGVTGYVVGSIGEAVRAVQRIGGLSGAACRSVFERRFTSKRMAQDYVKTYRSLIRRAVGRASGPAPRSVESSRAA</sequence>
<evidence type="ECO:0000259" key="2">
    <source>
        <dbReference type="Pfam" id="PF13439"/>
    </source>
</evidence>
<evidence type="ECO:0000313" key="3">
    <source>
        <dbReference type="EMBL" id="TMQ60216.1"/>
    </source>
</evidence>
<gene>
    <name evidence="3" type="ORF">E6K76_02500</name>
</gene>
<dbReference type="InterPro" id="IPR001296">
    <property type="entry name" value="Glyco_trans_1"/>
</dbReference>
<organism evidence="3 4">
    <name type="scientific">Eiseniibacteriota bacterium</name>
    <dbReference type="NCBI Taxonomy" id="2212470"/>
    <lineage>
        <taxon>Bacteria</taxon>
        <taxon>Candidatus Eiseniibacteriota</taxon>
    </lineage>
</organism>
<comment type="caution">
    <text evidence="3">The sequence shown here is derived from an EMBL/GenBank/DDBJ whole genome shotgun (WGS) entry which is preliminary data.</text>
</comment>
<dbReference type="InterPro" id="IPR028098">
    <property type="entry name" value="Glyco_trans_4-like_N"/>
</dbReference>
<dbReference type="EMBL" id="VBOW01000016">
    <property type="protein sequence ID" value="TMQ60216.1"/>
    <property type="molecule type" value="Genomic_DNA"/>
</dbReference>
<dbReference type="CDD" id="cd03802">
    <property type="entry name" value="GT4_AviGT4-like"/>
    <property type="match status" value="1"/>
</dbReference>
<accession>A0A538T9C0</accession>
<evidence type="ECO:0000313" key="4">
    <source>
        <dbReference type="Proteomes" id="UP000316852"/>
    </source>
</evidence>
<feature type="domain" description="Glycosyltransferase subfamily 4-like N-terminal" evidence="2">
    <location>
        <begin position="52"/>
        <end position="159"/>
    </location>
</feature>
<feature type="domain" description="Glycosyl transferase family 1" evidence="1">
    <location>
        <begin position="205"/>
        <end position="328"/>
    </location>
</feature>
<protein>
    <submittedName>
        <fullName evidence="3">Glycosyltransferase family 4 protein</fullName>
    </submittedName>
</protein>
<reference evidence="3 4" key="1">
    <citation type="journal article" date="2019" name="Nat. Microbiol.">
        <title>Mediterranean grassland soil C-N compound turnover is dependent on rainfall and depth, and is mediated by genomically divergent microorganisms.</title>
        <authorList>
            <person name="Diamond S."/>
            <person name="Andeer P.F."/>
            <person name="Li Z."/>
            <person name="Crits-Christoph A."/>
            <person name="Burstein D."/>
            <person name="Anantharaman K."/>
            <person name="Lane K.R."/>
            <person name="Thomas B.C."/>
            <person name="Pan C."/>
            <person name="Northen T.R."/>
            <person name="Banfield J.F."/>
        </authorList>
    </citation>
    <scope>NUCLEOTIDE SEQUENCE [LARGE SCALE GENOMIC DNA]</scope>
    <source>
        <strain evidence="3">WS_6</strain>
    </source>
</reference>
<dbReference type="Pfam" id="PF13439">
    <property type="entry name" value="Glyco_transf_4"/>
    <property type="match status" value="1"/>
</dbReference>
<dbReference type="SUPFAM" id="SSF53756">
    <property type="entry name" value="UDP-Glycosyltransferase/glycogen phosphorylase"/>
    <property type="match status" value="1"/>
</dbReference>
<dbReference type="Gene3D" id="3.40.50.2000">
    <property type="entry name" value="Glycogen Phosphorylase B"/>
    <property type="match status" value="2"/>
</dbReference>